<evidence type="ECO:0000256" key="1">
    <source>
        <dbReference type="ARBA" id="ARBA00000654"/>
    </source>
</evidence>
<evidence type="ECO:0000313" key="9">
    <source>
        <dbReference type="EMBL" id="MBB5629788.1"/>
    </source>
</evidence>
<dbReference type="CDD" id="cd00452">
    <property type="entry name" value="KDPG_aldolase"/>
    <property type="match status" value="1"/>
</dbReference>
<dbReference type="PANTHER" id="PTHR30246">
    <property type="entry name" value="2-KETO-3-DEOXY-6-PHOSPHOGLUCONATE ALDOLASE"/>
    <property type="match status" value="1"/>
</dbReference>
<dbReference type="EMBL" id="JACHBR010000001">
    <property type="protein sequence ID" value="MBB5629788.1"/>
    <property type="molecule type" value="Genomic_DNA"/>
</dbReference>
<evidence type="ECO:0000256" key="5">
    <source>
        <dbReference type="ARBA" id="ARBA00013063"/>
    </source>
</evidence>
<evidence type="ECO:0000256" key="2">
    <source>
        <dbReference type="ARBA" id="ARBA00004736"/>
    </source>
</evidence>
<proteinExistence type="inferred from homology"/>
<dbReference type="InterPro" id="IPR031338">
    <property type="entry name" value="KDPG/KHG_AS_2"/>
</dbReference>
<dbReference type="Proteomes" id="UP000588112">
    <property type="component" value="Unassembled WGS sequence"/>
</dbReference>
<dbReference type="GO" id="GO:0008675">
    <property type="term" value="F:2-dehydro-3-deoxy-phosphogluconate aldolase activity"/>
    <property type="evidence" value="ECO:0007669"/>
    <property type="project" value="UniProtKB-EC"/>
</dbReference>
<dbReference type="InterPro" id="IPR013785">
    <property type="entry name" value="Aldolase_TIM"/>
</dbReference>
<dbReference type="NCBIfam" id="NF004325">
    <property type="entry name" value="PRK05718.1"/>
    <property type="match status" value="1"/>
</dbReference>
<dbReference type="RefSeq" id="WP_184615130.1">
    <property type="nucleotide sequence ID" value="NZ_BOOS01000031.1"/>
</dbReference>
<evidence type="ECO:0000256" key="6">
    <source>
        <dbReference type="ARBA" id="ARBA00023239"/>
    </source>
</evidence>
<keyword evidence="10" id="KW-1185">Reference proteome</keyword>
<dbReference type="Gene3D" id="3.20.20.70">
    <property type="entry name" value="Aldolase class I"/>
    <property type="match status" value="1"/>
</dbReference>
<dbReference type="NCBIfam" id="TIGR01182">
    <property type="entry name" value="eda"/>
    <property type="match status" value="1"/>
</dbReference>
<sequence>MSILDLAPVIPVVVVDDARAAVPLARALVAGGLPAIEVTLRTPAALAAIAAIAAEVPDAVVGAGTVRTPADVTAAAGVGARFLVSPGATPALLDAMDGSGLPFLPGAATASEVLALAERGLTELKFFPAGPAGGVAYLKALAGPIPGVRFCPTGGIRPETAPEYLALPNVGCVGGTWLTPADALAAGDYTRVEKLAAEAAALRA</sequence>
<dbReference type="EC" id="4.1.2.14" evidence="5"/>
<evidence type="ECO:0000256" key="3">
    <source>
        <dbReference type="ARBA" id="ARBA00006906"/>
    </source>
</evidence>
<accession>A0A7W8Z9Y4</accession>
<comment type="catalytic activity">
    <reaction evidence="1">
        <text>2-dehydro-3-deoxy-6-phospho-D-gluconate = D-glyceraldehyde 3-phosphate + pyruvate</text>
        <dbReference type="Rhea" id="RHEA:17089"/>
        <dbReference type="ChEBI" id="CHEBI:15361"/>
        <dbReference type="ChEBI" id="CHEBI:57569"/>
        <dbReference type="ChEBI" id="CHEBI:59776"/>
        <dbReference type="EC" id="4.1.2.14"/>
    </reaction>
</comment>
<organism evidence="9 10">
    <name type="scientific">Sphaerisporangium krabiense</name>
    <dbReference type="NCBI Taxonomy" id="763782"/>
    <lineage>
        <taxon>Bacteria</taxon>
        <taxon>Bacillati</taxon>
        <taxon>Actinomycetota</taxon>
        <taxon>Actinomycetes</taxon>
        <taxon>Streptosporangiales</taxon>
        <taxon>Streptosporangiaceae</taxon>
        <taxon>Sphaerisporangium</taxon>
    </lineage>
</organism>
<dbReference type="Pfam" id="PF01081">
    <property type="entry name" value="Aldolase"/>
    <property type="match status" value="1"/>
</dbReference>
<evidence type="ECO:0000313" key="10">
    <source>
        <dbReference type="Proteomes" id="UP000588112"/>
    </source>
</evidence>
<dbReference type="SUPFAM" id="SSF51569">
    <property type="entry name" value="Aldolase"/>
    <property type="match status" value="1"/>
</dbReference>
<keyword evidence="6 9" id="KW-0456">Lyase</keyword>
<evidence type="ECO:0000256" key="7">
    <source>
        <dbReference type="ARBA" id="ARBA00023270"/>
    </source>
</evidence>
<evidence type="ECO:0000256" key="4">
    <source>
        <dbReference type="ARBA" id="ARBA00011233"/>
    </source>
</evidence>
<comment type="pathway">
    <text evidence="2">Carbohydrate acid metabolism; 2-dehydro-3-deoxy-D-gluconate degradation; D-glyceraldehyde 3-phosphate and pyruvate from 2-dehydro-3-deoxy-D-gluconate: step 2/2.</text>
</comment>
<keyword evidence="8" id="KW-0119">Carbohydrate metabolism</keyword>
<protein>
    <recommendedName>
        <fullName evidence="5">2-dehydro-3-deoxy-phosphogluconate aldolase</fullName>
        <ecNumber evidence="5">4.1.2.14</ecNumber>
    </recommendedName>
</protein>
<dbReference type="AlphaFoldDB" id="A0A7W8Z9Y4"/>
<dbReference type="PANTHER" id="PTHR30246:SF1">
    <property type="entry name" value="2-DEHYDRO-3-DEOXY-6-PHOSPHOGALACTONATE ALDOLASE-RELATED"/>
    <property type="match status" value="1"/>
</dbReference>
<name>A0A7W8Z9Y4_9ACTN</name>
<comment type="subunit">
    <text evidence="4">Homotrimer.</text>
</comment>
<reference evidence="9 10" key="1">
    <citation type="submission" date="2020-08" db="EMBL/GenBank/DDBJ databases">
        <title>Sequencing the genomes of 1000 actinobacteria strains.</title>
        <authorList>
            <person name="Klenk H.-P."/>
        </authorList>
    </citation>
    <scope>NUCLEOTIDE SEQUENCE [LARGE SCALE GENOMIC DNA]</scope>
    <source>
        <strain evidence="9 10">DSM 45790</strain>
    </source>
</reference>
<dbReference type="InterPro" id="IPR031337">
    <property type="entry name" value="KDPG/KHG_AS_1"/>
</dbReference>
<dbReference type="InterPro" id="IPR000887">
    <property type="entry name" value="Aldlse_KDPG_KHG"/>
</dbReference>
<dbReference type="PROSITE" id="PS00159">
    <property type="entry name" value="ALDOLASE_KDPG_KHG_1"/>
    <property type="match status" value="1"/>
</dbReference>
<comment type="caution">
    <text evidence="9">The sequence shown here is derived from an EMBL/GenBank/DDBJ whole genome shotgun (WGS) entry which is preliminary data.</text>
</comment>
<comment type="similarity">
    <text evidence="3">Belongs to the KHG/KDPG aldolase family.</text>
</comment>
<keyword evidence="7" id="KW-0704">Schiff base</keyword>
<evidence type="ECO:0000256" key="8">
    <source>
        <dbReference type="ARBA" id="ARBA00023277"/>
    </source>
</evidence>
<gene>
    <name evidence="9" type="ORF">BJ981_005487</name>
</gene>
<dbReference type="PROSITE" id="PS00160">
    <property type="entry name" value="ALDOLASE_KDPG_KHG_2"/>
    <property type="match status" value="1"/>
</dbReference>